<dbReference type="Pfam" id="PF03619">
    <property type="entry name" value="Solute_trans_a"/>
    <property type="match status" value="1"/>
</dbReference>
<dbReference type="KEGG" id="cmax:111487578"/>
<dbReference type="PANTHER" id="PTHR23423">
    <property type="entry name" value="ORGANIC SOLUTE TRANSPORTER-RELATED"/>
    <property type="match status" value="1"/>
</dbReference>
<feature type="transmembrane region" description="Helical" evidence="7">
    <location>
        <begin position="184"/>
        <end position="208"/>
    </location>
</feature>
<gene>
    <name evidence="10" type="primary">LOC111487578</name>
</gene>
<name>A0A6J1JNY7_CUCMA</name>
<evidence type="ECO:0000256" key="6">
    <source>
        <dbReference type="SAM" id="MobiDB-lite"/>
    </source>
</evidence>
<proteinExistence type="predicted"/>
<evidence type="ECO:0000256" key="5">
    <source>
        <dbReference type="SAM" id="Coils"/>
    </source>
</evidence>
<keyword evidence="5" id="KW-0175">Coiled coil</keyword>
<keyword evidence="9" id="KW-1185">Reference proteome</keyword>
<evidence type="ECO:0000256" key="2">
    <source>
        <dbReference type="ARBA" id="ARBA00022692"/>
    </source>
</evidence>
<feature type="compositionally biased region" description="Polar residues" evidence="6">
    <location>
        <begin position="450"/>
        <end position="482"/>
    </location>
</feature>
<feature type="transmembrane region" description="Helical" evidence="7">
    <location>
        <begin position="77"/>
        <end position="105"/>
    </location>
</feature>
<feature type="signal peptide" evidence="8">
    <location>
        <begin position="1"/>
        <end position="19"/>
    </location>
</feature>
<evidence type="ECO:0000256" key="7">
    <source>
        <dbReference type="SAM" id="Phobius"/>
    </source>
</evidence>
<feature type="transmembrane region" description="Helical" evidence="7">
    <location>
        <begin position="43"/>
        <end position="65"/>
    </location>
</feature>
<dbReference type="GeneID" id="111487578"/>
<dbReference type="RefSeq" id="XP_022990796.1">
    <property type="nucleotide sequence ID" value="XM_023135028.1"/>
</dbReference>
<evidence type="ECO:0000256" key="3">
    <source>
        <dbReference type="ARBA" id="ARBA00022989"/>
    </source>
</evidence>
<dbReference type="Proteomes" id="UP000504608">
    <property type="component" value="Unplaced"/>
</dbReference>
<keyword evidence="2 7" id="KW-0812">Transmembrane</keyword>
<organism evidence="9 10">
    <name type="scientific">Cucurbita maxima</name>
    <name type="common">Pumpkin</name>
    <name type="synonym">Winter squash</name>
    <dbReference type="NCBI Taxonomy" id="3661"/>
    <lineage>
        <taxon>Eukaryota</taxon>
        <taxon>Viridiplantae</taxon>
        <taxon>Streptophyta</taxon>
        <taxon>Embryophyta</taxon>
        <taxon>Tracheophyta</taxon>
        <taxon>Spermatophyta</taxon>
        <taxon>Magnoliopsida</taxon>
        <taxon>eudicotyledons</taxon>
        <taxon>Gunneridae</taxon>
        <taxon>Pentapetalae</taxon>
        <taxon>rosids</taxon>
        <taxon>fabids</taxon>
        <taxon>Cucurbitales</taxon>
        <taxon>Cucurbitaceae</taxon>
        <taxon>Cucurbiteae</taxon>
        <taxon>Cucurbita</taxon>
    </lineage>
</organism>
<dbReference type="SMART" id="SM01417">
    <property type="entry name" value="Solute_trans_a"/>
    <property type="match status" value="1"/>
</dbReference>
<feature type="transmembrane region" description="Helical" evidence="7">
    <location>
        <begin position="262"/>
        <end position="282"/>
    </location>
</feature>
<keyword evidence="3 7" id="KW-1133">Transmembrane helix</keyword>
<dbReference type="GO" id="GO:0016020">
    <property type="term" value="C:membrane"/>
    <property type="evidence" value="ECO:0007669"/>
    <property type="project" value="UniProtKB-SubCell"/>
</dbReference>
<dbReference type="InterPro" id="IPR005178">
    <property type="entry name" value="Ostalpha/TMEM184C"/>
</dbReference>
<keyword evidence="8" id="KW-0732">Signal</keyword>
<dbReference type="OrthoDB" id="5348404at2759"/>
<reference evidence="10" key="1">
    <citation type="submission" date="2025-08" db="UniProtKB">
        <authorList>
            <consortium name="RefSeq"/>
        </authorList>
    </citation>
    <scope>IDENTIFICATION</scope>
    <source>
        <tissue evidence="10">Young leaves</tissue>
    </source>
</reference>
<evidence type="ECO:0000313" key="10">
    <source>
        <dbReference type="RefSeq" id="XP_022990796.1"/>
    </source>
</evidence>
<feature type="chain" id="PRO_5026953198" evidence="8">
    <location>
        <begin position="20"/>
        <end position="482"/>
    </location>
</feature>
<evidence type="ECO:0000313" key="9">
    <source>
        <dbReference type="Proteomes" id="UP000504608"/>
    </source>
</evidence>
<evidence type="ECO:0000256" key="4">
    <source>
        <dbReference type="ARBA" id="ARBA00023136"/>
    </source>
</evidence>
<evidence type="ECO:0000256" key="8">
    <source>
        <dbReference type="SAM" id="SignalP"/>
    </source>
</evidence>
<feature type="coiled-coil region" evidence="5">
    <location>
        <begin position="404"/>
        <end position="431"/>
    </location>
</feature>
<sequence length="482" mass="55424">MGWRMFFYTFLILFKIVESSSRSRKMWLLNLSTEAAPNFSWTILSAGVFVLVALILSTFLIIEHLASYNQPEEQKFLIGLILMVPVYSLESVRGILIPLFFYSIYEICLMPSNNAELFTNFIWLKGGEKRTLEFMESQTVVDSSTPLLTEKYAYGVVEHPFPLNLFIRDWYLGSDFYHAVKIGIVQYMILKMICALLAMILESFGIYGEGKFEWRYGYPYLAIVLNFSQSWALYCLLQFYSVTKDKLEPIKPLAKFLVFKSIVFLTWWQGIAVAFLFSIGAFKGSLARELKTRIQDYLICIEMGIAAVAHVYTFPAVPYKRGERCVRNVAVLSDYASLGTPPDPEEVRDSERTTKIRLSRHDEREKRLNFPQSVRDVVIGSGEIIADDMRYTVTHVVEPVERGIAKLNKTIHRFSENVKRHEEQRKSAKDDSHLIPLNSWSREFSEPEENLTQGSVSDSGISNCKRQHSQSKSSASRNRIGR</sequence>
<accession>A0A6J1JNY7</accession>
<feature type="region of interest" description="Disordered" evidence="6">
    <location>
        <begin position="444"/>
        <end position="482"/>
    </location>
</feature>
<protein>
    <submittedName>
        <fullName evidence="10">Protein LAZ1 homolog 1-like</fullName>
    </submittedName>
</protein>
<comment type="subcellular location">
    <subcellularLocation>
        <location evidence="1">Membrane</location>
        <topology evidence="1">Multi-pass membrane protein</topology>
    </subcellularLocation>
</comment>
<feature type="transmembrane region" description="Helical" evidence="7">
    <location>
        <begin position="220"/>
        <end position="242"/>
    </location>
</feature>
<dbReference type="AlphaFoldDB" id="A0A6J1JNY7"/>
<evidence type="ECO:0000256" key="1">
    <source>
        <dbReference type="ARBA" id="ARBA00004141"/>
    </source>
</evidence>
<keyword evidence="4 7" id="KW-0472">Membrane</keyword>
<feature type="transmembrane region" description="Helical" evidence="7">
    <location>
        <begin position="294"/>
        <end position="314"/>
    </location>
</feature>